<comment type="similarity">
    <text evidence="2">Belongs to the ABC transporter superfamily.</text>
</comment>
<dbReference type="PROSITE" id="PS00211">
    <property type="entry name" value="ABC_TRANSPORTER_1"/>
    <property type="match status" value="1"/>
</dbReference>
<organism evidence="12 13">
    <name type="scientific">Reinekea thalattae</name>
    <dbReference type="NCBI Taxonomy" id="2593301"/>
    <lineage>
        <taxon>Bacteria</taxon>
        <taxon>Pseudomonadati</taxon>
        <taxon>Pseudomonadota</taxon>
        <taxon>Gammaproteobacteria</taxon>
        <taxon>Oceanospirillales</taxon>
        <taxon>Saccharospirillaceae</taxon>
        <taxon>Reinekea</taxon>
    </lineage>
</organism>
<dbReference type="PANTHER" id="PTHR42771:SF3">
    <property type="entry name" value="PETROBACTIN IMPORT ATP-BINDING PROTEIN YCLP"/>
    <property type="match status" value="1"/>
</dbReference>
<dbReference type="GO" id="GO:0005886">
    <property type="term" value="C:plasma membrane"/>
    <property type="evidence" value="ECO:0007669"/>
    <property type="project" value="UniProtKB-SubCell"/>
</dbReference>
<dbReference type="InterPro" id="IPR027417">
    <property type="entry name" value="P-loop_NTPase"/>
</dbReference>
<keyword evidence="13" id="KW-1185">Reference proteome</keyword>
<dbReference type="GO" id="GO:0016887">
    <property type="term" value="F:ATP hydrolysis activity"/>
    <property type="evidence" value="ECO:0007669"/>
    <property type="project" value="InterPro"/>
</dbReference>
<keyword evidence="9" id="KW-0406">Ion transport</keyword>
<comment type="subcellular location">
    <subcellularLocation>
        <location evidence="1">Cell membrane</location>
        <topology evidence="1">Peripheral membrane protein</topology>
    </subcellularLocation>
</comment>
<evidence type="ECO:0000313" key="13">
    <source>
        <dbReference type="Proteomes" id="UP000321764"/>
    </source>
</evidence>
<keyword evidence="6" id="KW-0547">Nucleotide-binding</keyword>
<dbReference type="Gene3D" id="3.40.50.300">
    <property type="entry name" value="P-loop containing nucleotide triphosphate hydrolases"/>
    <property type="match status" value="1"/>
</dbReference>
<dbReference type="Pfam" id="PF00005">
    <property type="entry name" value="ABC_tran"/>
    <property type="match status" value="1"/>
</dbReference>
<dbReference type="AlphaFoldDB" id="A0A5C8Z8R9"/>
<keyword evidence="3" id="KW-0813">Transport</keyword>
<protein>
    <submittedName>
        <fullName evidence="12">ATP-binding cassette domain-containing protein</fullName>
    </submittedName>
</protein>
<dbReference type="InterPro" id="IPR003439">
    <property type="entry name" value="ABC_transporter-like_ATP-bd"/>
</dbReference>
<evidence type="ECO:0000256" key="6">
    <source>
        <dbReference type="ARBA" id="ARBA00022741"/>
    </source>
</evidence>
<dbReference type="Proteomes" id="UP000321764">
    <property type="component" value="Unassembled WGS sequence"/>
</dbReference>
<evidence type="ECO:0000256" key="3">
    <source>
        <dbReference type="ARBA" id="ARBA00022448"/>
    </source>
</evidence>
<dbReference type="GO" id="GO:0006826">
    <property type="term" value="P:iron ion transport"/>
    <property type="evidence" value="ECO:0007669"/>
    <property type="project" value="UniProtKB-KW"/>
</dbReference>
<feature type="domain" description="ABC transporter" evidence="11">
    <location>
        <begin position="2"/>
        <end position="236"/>
    </location>
</feature>
<evidence type="ECO:0000256" key="9">
    <source>
        <dbReference type="ARBA" id="ARBA00023065"/>
    </source>
</evidence>
<keyword evidence="7 12" id="KW-0067">ATP-binding</keyword>
<evidence type="ECO:0000256" key="8">
    <source>
        <dbReference type="ARBA" id="ARBA00023004"/>
    </source>
</evidence>
<evidence type="ECO:0000256" key="1">
    <source>
        <dbReference type="ARBA" id="ARBA00004202"/>
    </source>
</evidence>
<sequence>MIEFKQVSLSIRATPILKNINLSIAPTGLCSIIGPNGAGKSTLLSALTQSEKIDSGEILIDGLAIQDVDKNALARRLSILRQDNHIAARLTVLDLVTFGRFPYHKGRPSKDDMAQIESAIEFLDLSDLKHRFLDQISGGQRQRAFIAMVLAQDTQYICLDEPLNNLDMKHSQAIMKRLRQACDELNKSIIVVLHDINFAASYSDTIVAMRDGEILHTGTPNSIMQDAVLEELYDMPLNVQQINGKPLCLYYS</sequence>
<comment type="caution">
    <text evidence="12">The sequence shown here is derived from an EMBL/GenBank/DDBJ whole genome shotgun (WGS) entry which is preliminary data.</text>
</comment>
<dbReference type="EMBL" id="VKAD01000001">
    <property type="protein sequence ID" value="TXR53668.1"/>
    <property type="molecule type" value="Genomic_DNA"/>
</dbReference>
<keyword evidence="10" id="KW-0472">Membrane</keyword>
<dbReference type="SMART" id="SM00382">
    <property type="entry name" value="AAA"/>
    <property type="match status" value="1"/>
</dbReference>
<evidence type="ECO:0000256" key="7">
    <source>
        <dbReference type="ARBA" id="ARBA00022840"/>
    </source>
</evidence>
<proteinExistence type="inferred from homology"/>
<keyword evidence="8" id="KW-0408">Iron</keyword>
<dbReference type="PROSITE" id="PS50893">
    <property type="entry name" value="ABC_TRANSPORTER_2"/>
    <property type="match status" value="1"/>
</dbReference>
<dbReference type="PANTHER" id="PTHR42771">
    <property type="entry name" value="IRON(3+)-HYDROXAMATE IMPORT ATP-BINDING PROTEIN FHUC"/>
    <property type="match status" value="1"/>
</dbReference>
<evidence type="ECO:0000256" key="10">
    <source>
        <dbReference type="ARBA" id="ARBA00023136"/>
    </source>
</evidence>
<evidence type="ECO:0000256" key="4">
    <source>
        <dbReference type="ARBA" id="ARBA00022475"/>
    </source>
</evidence>
<evidence type="ECO:0000313" key="12">
    <source>
        <dbReference type="EMBL" id="TXR53668.1"/>
    </source>
</evidence>
<reference evidence="12 13" key="1">
    <citation type="submission" date="2019-07" db="EMBL/GenBank/DDBJ databases">
        <title>Reinekea sp. strain SSH23 genome sequencing and assembly.</title>
        <authorList>
            <person name="Kim I."/>
        </authorList>
    </citation>
    <scope>NUCLEOTIDE SEQUENCE [LARGE SCALE GENOMIC DNA]</scope>
    <source>
        <strain evidence="12 13">SSH23</strain>
    </source>
</reference>
<name>A0A5C8Z8R9_9GAMM</name>
<gene>
    <name evidence="12" type="ORF">FME95_03665</name>
</gene>
<keyword evidence="5" id="KW-0410">Iron transport</keyword>
<dbReference type="FunFam" id="3.40.50.300:FF:000134">
    <property type="entry name" value="Iron-enterobactin ABC transporter ATP-binding protein"/>
    <property type="match status" value="1"/>
</dbReference>
<dbReference type="InterPro" id="IPR051535">
    <property type="entry name" value="Siderophore_ABC-ATPase"/>
</dbReference>
<evidence type="ECO:0000256" key="2">
    <source>
        <dbReference type="ARBA" id="ARBA00005417"/>
    </source>
</evidence>
<evidence type="ECO:0000256" key="5">
    <source>
        <dbReference type="ARBA" id="ARBA00022496"/>
    </source>
</evidence>
<dbReference type="RefSeq" id="WP_147713068.1">
    <property type="nucleotide sequence ID" value="NZ_VKAD01000001.1"/>
</dbReference>
<dbReference type="GO" id="GO:0005524">
    <property type="term" value="F:ATP binding"/>
    <property type="evidence" value="ECO:0007669"/>
    <property type="project" value="UniProtKB-KW"/>
</dbReference>
<dbReference type="CDD" id="cd03214">
    <property type="entry name" value="ABC_Iron-Siderophores_B12_Hemin"/>
    <property type="match status" value="1"/>
</dbReference>
<evidence type="ECO:0000259" key="11">
    <source>
        <dbReference type="PROSITE" id="PS50893"/>
    </source>
</evidence>
<dbReference type="SUPFAM" id="SSF52540">
    <property type="entry name" value="P-loop containing nucleoside triphosphate hydrolases"/>
    <property type="match status" value="1"/>
</dbReference>
<accession>A0A5C8Z8R9</accession>
<dbReference type="OrthoDB" id="6461291at2"/>
<dbReference type="InterPro" id="IPR003593">
    <property type="entry name" value="AAA+_ATPase"/>
</dbReference>
<keyword evidence="4" id="KW-1003">Cell membrane</keyword>
<dbReference type="InterPro" id="IPR017871">
    <property type="entry name" value="ABC_transporter-like_CS"/>
</dbReference>